<dbReference type="Pfam" id="PF00643">
    <property type="entry name" value="zf-B_box"/>
    <property type="match status" value="1"/>
</dbReference>
<dbReference type="PROSITE" id="PS50194">
    <property type="entry name" value="FILAMIN_REPEAT"/>
    <property type="match status" value="1"/>
</dbReference>
<dbReference type="EnsemblMetazoa" id="XM_038208973.1">
    <property type="protein sequence ID" value="XP_038064901.1"/>
    <property type="gene ID" value="LOC119735273"/>
</dbReference>
<feature type="repeat" description="Filamin" evidence="3">
    <location>
        <begin position="343"/>
        <end position="395"/>
    </location>
</feature>
<dbReference type="InterPro" id="IPR014756">
    <property type="entry name" value="Ig_E-set"/>
</dbReference>
<evidence type="ECO:0000256" key="3">
    <source>
        <dbReference type="PROSITE-ProRule" id="PRU00087"/>
    </source>
</evidence>
<dbReference type="GO" id="GO:0008270">
    <property type="term" value="F:zinc ion binding"/>
    <property type="evidence" value="ECO:0007669"/>
    <property type="project" value="UniProtKB-KW"/>
</dbReference>
<keyword evidence="1" id="KW-0677">Repeat</keyword>
<dbReference type="InterPro" id="IPR017868">
    <property type="entry name" value="Filamin/ABP280_repeat-like"/>
</dbReference>
<feature type="domain" description="B box-type" evidence="4">
    <location>
        <begin position="74"/>
        <end position="117"/>
    </location>
</feature>
<dbReference type="GeneID" id="119735273"/>
<dbReference type="SMART" id="SM00336">
    <property type="entry name" value="BBOX"/>
    <property type="match status" value="2"/>
</dbReference>
<dbReference type="InterPro" id="IPR013783">
    <property type="entry name" value="Ig-like_fold"/>
</dbReference>
<dbReference type="InterPro" id="IPR038446">
    <property type="entry name" value="CEBP_ZZ_sf"/>
</dbReference>
<sequence>MAAYTARETLTDQPTCQSCIADGVPAVSFCSHVDCLTFMCRNCDQAHRTMRQFKDHALHSIEDLQKRPASHTSGQSLLCKEHRQNPLSLYCDEKSCQKAICVSCAATAHSSHRVVVLETKSFEAKKVLQSLVAEVRSKIDHTHLISGQLNTEKNLTSDLFKKRSAEVSAITKDLKELLTKRNDVVIPEMKKKCVDISSHLTCLADHAETLACRFKSACQDAEGACDIGNPIDLLNALAHHTAILHELNAIVVDEAISFHTDRETRFPSLYEDRDQLFSDFEKFVSRIGRLNASTGKNAVSFKIDFPDRVASPLYAKAMHRVRITSENPCCSFSNLSVCPYTFFQSPDGNTRDCKYVQQCGDSYEFEFKPLVAGLHQLHIGISGVPIKGSPFPVDIEETPPLMANTDDLSPRATNINKPDANSADAQAKILGLPLMRSETTNIPRRK</sequence>
<dbReference type="RefSeq" id="XP_038064901.1">
    <property type="nucleotide sequence ID" value="XM_038208973.1"/>
</dbReference>
<evidence type="ECO:0000256" key="1">
    <source>
        <dbReference type="ARBA" id="ARBA00022737"/>
    </source>
</evidence>
<dbReference type="PANTHER" id="PTHR25462:SF296">
    <property type="entry name" value="MEIOTIC P26, ISOFORM F"/>
    <property type="match status" value="1"/>
</dbReference>
<dbReference type="InterPro" id="IPR047153">
    <property type="entry name" value="TRIM45/56/19-like"/>
</dbReference>
<dbReference type="Gene3D" id="3.30.160.60">
    <property type="entry name" value="Classic Zinc Finger"/>
    <property type="match status" value="1"/>
</dbReference>
<dbReference type="InterPro" id="IPR000315">
    <property type="entry name" value="Znf_B-box"/>
</dbReference>
<dbReference type="AlphaFoldDB" id="A0A914AN18"/>
<evidence type="ECO:0000313" key="5">
    <source>
        <dbReference type="EnsemblMetazoa" id="XP_038064901.1"/>
    </source>
</evidence>
<reference evidence="5" key="1">
    <citation type="submission" date="2022-11" db="UniProtKB">
        <authorList>
            <consortium name="EnsemblMetazoa"/>
        </authorList>
    </citation>
    <scope>IDENTIFICATION</scope>
</reference>
<accession>A0A914AN18</accession>
<evidence type="ECO:0000313" key="6">
    <source>
        <dbReference type="Proteomes" id="UP000887568"/>
    </source>
</evidence>
<dbReference type="SUPFAM" id="SSF81296">
    <property type="entry name" value="E set domains"/>
    <property type="match status" value="1"/>
</dbReference>
<dbReference type="CDD" id="cd19756">
    <property type="entry name" value="Bbox2"/>
    <property type="match status" value="1"/>
</dbReference>
<proteinExistence type="predicted"/>
<keyword evidence="2" id="KW-0863">Zinc-finger</keyword>
<dbReference type="SUPFAM" id="SSF57845">
    <property type="entry name" value="B-box zinc-binding domain"/>
    <property type="match status" value="1"/>
</dbReference>
<keyword evidence="2" id="KW-0479">Metal-binding</keyword>
<protein>
    <recommendedName>
        <fullName evidence="4">B box-type domain-containing protein</fullName>
    </recommendedName>
</protein>
<keyword evidence="2" id="KW-0862">Zinc</keyword>
<dbReference type="OrthoDB" id="10025199at2759"/>
<organism evidence="5 6">
    <name type="scientific">Patiria miniata</name>
    <name type="common">Bat star</name>
    <name type="synonym">Asterina miniata</name>
    <dbReference type="NCBI Taxonomy" id="46514"/>
    <lineage>
        <taxon>Eukaryota</taxon>
        <taxon>Metazoa</taxon>
        <taxon>Echinodermata</taxon>
        <taxon>Eleutherozoa</taxon>
        <taxon>Asterozoa</taxon>
        <taxon>Asteroidea</taxon>
        <taxon>Valvatacea</taxon>
        <taxon>Valvatida</taxon>
        <taxon>Asterinidae</taxon>
        <taxon>Patiria</taxon>
    </lineage>
</organism>
<dbReference type="Gene3D" id="2.60.40.10">
    <property type="entry name" value="Immunoglobulins"/>
    <property type="match status" value="1"/>
</dbReference>
<evidence type="ECO:0000259" key="4">
    <source>
        <dbReference type="PROSITE" id="PS50119"/>
    </source>
</evidence>
<dbReference type="PROSITE" id="PS50119">
    <property type="entry name" value="ZF_BBOX"/>
    <property type="match status" value="1"/>
</dbReference>
<name>A0A914AN18_PATMI</name>
<dbReference type="Gene3D" id="4.10.640.40">
    <property type="entry name" value="Cytoplasmic polyadenylation element-binding protein, ZZ domain"/>
    <property type="match status" value="1"/>
</dbReference>
<dbReference type="Proteomes" id="UP000887568">
    <property type="component" value="Unplaced"/>
</dbReference>
<evidence type="ECO:0000256" key="2">
    <source>
        <dbReference type="PROSITE-ProRule" id="PRU00024"/>
    </source>
</evidence>
<dbReference type="InterPro" id="IPR001298">
    <property type="entry name" value="Filamin/ABP280_rpt"/>
</dbReference>
<dbReference type="SMART" id="SM00557">
    <property type="entry name" value="IG_FLMN"/>
    <property type="match status" value="1"/>
</dbReference>
<dbReference type="PANTHER" id="PTHR25462">
    <property type="entry name" value="BONUS, ISOFORM C-RELATED"/>
    <property type="match status" value="1"/>
</dbReference>
<dbReference type="Pfam" id="PF00630">
    <property type="entry name" value="Filamin"/>
    <property type="match status" value="1"/>
</dbReference>
<keyword evidence="6" id="KW-1185">Reference proteome</keyword>